<dbReference type="SUPFAM" id="SSF55920">
    <property type="entry name" value="Creatinase/aminopeptidase"/>
    <property type="match status" value="1"/>
</dbReference>
<dbReference type="EMBL" id="LBBT01000240">
    <property type="protein sequence ID" value="KKY00841.1"/>
    <property type="molecule type" value="Genomic_DNA"/>
</dbReference>
<dbReference type="Pfam" id="PF00557">
    <property type="entry name" value="Peptidase_M24"/>
    <property type="match status" value="1"/>
</dbReference>
<dbReference type="InterPro" id="IPR050659">
    <property type="entry name" value="Peptidase_M24B"/>
</dbReference>
<feature type="domain" description="Creatinase N-terminal" evidence="2">
    <location>
        <begin position="4"/>
        <end position="133"/>
    </location>
</feature>
<evidence type="ECO:0000259" key="1">
    <source>
        <dbReference type="Pfam" id="PF00557"/>
    </source>
</evidence>
<dbReference type="AlphaFoldDB" id="A0A0M3DFD8"/>
<gene>
    <name evidence="3" type="ORF">VN21_11920</name>
</gene>
<organism evidence="3 4">
    <name type="scientific">Paraclostridium benzoelyticum</name>
    <dbReference type="NCBI Taxonomy" id="1629550"/>
    <lineage>
        <taxon>Bacteria</taxon>
        <taxon>Bacillati</taxon>
        <taxon>Bacillota</taxon>
        <taxon>Clostridia</taxon>
        <taxon>Peptostreptococcales</taxon>
        <taxon>Peptostreptococcaceae</taxon>
        <taxon>Paraclostridium</taxon>
    </lineage>
</organism>
<protein>
    <submittedName>
        <fullName evidence="3">Xaa-Pro dipeptidase</fullName>
    </submittedName>
</protein>
<name>A0A0M3DFD8_9FIRM</name>
<reference evidence="3 4" key="1">
    <citation type="submission" date="2015-04" db="EMBL/GenBank/DDBJ databases">
        <title>Microcin producing Clostridium sp. JC272T.</title>
        <authorList>
            <person name="Jyothsna T."/>
            <person name="Sasikala C."/>
            <person name="Ramana C."/>
        </authorList>
    </citation>
    <scope>NUCLEOTIDE SEQUENCE [LARGE SCALE GENOMIC DNA]</scope>
    <source>
        <strain evidence="3 4">JC272</strain>
    </source>
</reference>
<dbReference type="PANTHER" id="PTHR46112">
    <property type="entry name" value="AMINOPEPTIDASE"/>
    <property type="match status" value="1"/>
</dbReference>
<dbReference type="SUPFAM" id="SSF53092">
    <property type="entry name" value="Creatinase/prolidase N-terminal domain"/>
    <property type="match status" value="1"/>
</dbReference>
<dbReference type="PATRIC" id="fig|1629550.3.peg.1849"/>
<dbReference type="CDD" id="cd01092">
    <property type="entry name" value="APP-like"/>
    <property type="match status" value="1"/>
</dbReference>
<evidence type="ECO:0000313" key="3">
    <source>
        <dbReference type="EMBL" id="KKY00841.1"/>
    </source>
</evidence>
<evidence type="ECO:0000259" key="2">
    <source>
        <dbReference type="Pfam" id="PF01321"/>
    </source>
</evidence>
<dbReference type="InterPro" id="IPR000587">
    <property type="entry name" value="Creatinase_N"/>
</dbReference>
<dbReference type="PANTHER" id="PTHR46112:SF3">
    <property type="entry name" value="AMINOPEPTIDASE YPDF"/>
    <property type="match status" value="1"/>
</dbReference>
<feature type="domain" description="Peptidase M24" evidence="1">
    <location>
        <begin position="141"/>
        <end position="341"/>
    </location>
</feature>
<dbReference type="OrthoDB" id="9806388at2"/>
<comment type="caution">
    <text evidence="3">The sequence shown here is derived from an EMBL/GenBank/DDBJ whole genome shotgun (WGS) entry which is preliminary data.</text>
</comment>
<dbReference type="RefSeq" id="WP_046823478.1">
    <property type="nucleotide sequence ID" value="NZ_LBBT01000240.1"/>
</dbReference>
<dbReference type="Gene3D" id="3.90.230.10">
    <property type="entry name" value="Creatinase/methionine aminopeptidase superfamily"/>
    <property type="match status" value="1"/>
</dbReference>
<sequence length="359" mass="40689">MNKIEKLVKLLEEKNLDAIYLTNDQNVNYISNYNDEDAFAIISKKGNFLITDTRYMELAESLCKGFELVNWHLFDRNIGKAVEDVCLKNNIKTLGFEGSSLTFEKYEAFKSQLDKSEINLVCSDGLIEELRYVKNQEEIDNIKKACEIADKALEELIPHIKVGVTERELAAKLEYFMKMNGAHNLGFDTILISGAKTSLLHGKPSDKKIERGDLLLIDYGAMYNGYRSDTTRTFIVGEANQKQIELYELIKEAQLVGIENMKDGVHATVPDAKIREVVKEYEQYYYRGLGHGIGRGLHEEPFLGNYGTKTLKAGCVVTMEPGVYFPGWGGIRIEDTVLVTKEGPQILTKFPKELMILDK</sequence>
<dbReference type="InterPro" id="IPR036005">
    <property type="entry name" value="Creatinase/aminopeptidase-like"/>
</dbReference>
<evidence type="ECO:0000313" key="4">
    <source>
        <dbReference type="Proteomes" id="UP000034407"/>
    </source>
</evidence>
<dbReference type="Pfam" id="PF01321">
    <property type="entry name" value="Creatinase_N"/>
    <property type="match status" value="1"/>
</dbReference>
<dbReference type="InterPro" id="IPR029149">
    <property type="entry name" value="Creatin/AminoP/Spt16_N"/>
</dbReference>
<keyword evidence="4" id="KW-1185">Reference proteome</keyword>
<proteinExistence type="predicted"/>
<dbReference type="InterPro" id="IPR000994">
    <property type="entry name" value="Pept_M24"/>
</dbReference>
<dbReference type="Proteomes" id="UP000034407">
    <property type="component" value="Unassembled WGS sequence"/>
</dbReference>
<dbReference type="Gene3D" id="3.40.350.10">
    <property type="entry name" value="Creatinase/prolidase N-terminal domain"/>
    <property type="match status" value="1"/>
</dbReference>
<accession>A0A0M3DFD8</accession>